<evidence type="ECO:0000256" key="1">
    <source>
        <dbReference type="SAM" id="Coils"/>
    </source>
</evidence>
<accession>A0A6C0AM62</accession>
<feature type="coiled-coil region" evidence="1">
    <location>
        <begin position="545"/>
        <end position="572"/>
    </location>
</feature>
<sequence length="590" mass="69716">MEENDKGIDTPTVDMELVSPVRSVTEMEISTPVDKGKGVILYELGYLLEKLEKENNKDEMIDLINDMIEILRPLIILYDADTFYLQDDVNKYIDILREIFTNHKKMIKYIFKIDKIIPINSANGRIFILKTLSKKYKTSKLLVKVALRETADPISYEYYVGLALNRLRVDYNIDYFAVMYGRFFCGLDPKIDVNEKDVELCDNRYNKKTHLLYEFIRNIETEQVLTLSDYIEELKVGEGLEREINIINVMILVLYGLQEAQDKMDFTHYDLHAKNILVVKLTEEKEYNITYKGEKIKIITGVVPHIIDYGRSHINPETALNENGVFKDYELNVEFSDFELYQNALFKKAVLDRKNVNHLEKIKRVERHLHKLARRYLYKYELLEGEETIETYETLEFKKGILEMYYNGQYEIVNNEFKVIKCDFGIDTRLCHKKYDFFRICRIVGGMISNISKGKYLYSQNIWKNLGDKLELQYPYHDGWYYSLVSDYKPNPIGIMTDDDSFNEPIDIVKYLYDKLYSEGQSGGMDIKKNRKTIENNKDIMNNVINKTKINFEKIKKKLENEKIKYDFMEIDYSDMNTGSFNMNMDVNKN</sequence>
<evidence type="ECO:0000313" key="2">
    <source>
        <dbReference type="EMBL" id="QHS80889.1"/>
    </source>
</evidence>
<dbReference type="EMBL" id="MN740725">
    <property type="protein sequence ID" value="QHS80889.1"/>
    <property type="molecule type" value="Genomic_DNA"/>
</dbReference>
<evidence type="ECO:0008006" key="3">
    <source>
        <dbReference type="Google" id="ProtNLM"/>
    </source>
</evidence>
<protein>
    <recommendedName>
        <fullName evidence="3">Protein kinase domain-containing protein</fullName>
    </recommendedName>
</protein>
<proteinExistence type="predicted"/>
<dbReference type="Gene3D" id="1.10.510.10">
    <property type="entry name" value="Transferase(Phosphotransferase) domain 1"/>
    <property type="match status" value="1"/>
</dbReference>
<organism evidence="2">
    <name type="scientific">viral metagenome</name>
    <dbReference type="NCBI Taxonomy" id="1070528"/>
    <lineage>
        <taxon>unclassified sequences</taxon>
        <taxon>metagenomes</taxon>
        <taxon>organismal metagenomes</taxon>
    </lineage>
</organism>
<dbReference type="AlphaFoldDB" id="A0A6C0AM62"/>
<name>A0A6C0AM62_9ZZZZ</name>
<keyword evidence="1" id="KW-0175">Coiled coil</keyword>
<reference evidence="2" key="1">
    <citation type="journal article" date="2020" name="Nature">
        <title>Giant virus diversity and host interactions through global metagenomics.</title>
        <authorList>
            <person name="Schulz F."/>
            <person name="Roux S."/>
            <person name="Paez-Espino D."/>
            <person name="Jungbluth S."/>
            <person name="Walsh D.A."/>
            <person name="Denef V.J."/>
            <person name="McMahon K.D."/>
            <person name="Konstantinidis K.T."/>
            <person name="Eloe-Fadrosh E.A."/>
            <person name="Kyrpides N.C."/>
            <person name="Woyke T."/>
        </authorList>
    </citation>
    <scope>NUCLEOTIDE SEQUENCE</scope>
    <source>
        <strain evidence="2">GVMAG-S-1091796-13</strain>
    </source>
</reference>